<dbReference type="InterPro" id="IPR013106">
    <property type="entry name" value="Ig_V-set"/>
</dbReference>
<evidence type="ECO:0000256" key="6">
    <source>
        <dbReference type="SAM" id="Phobius"/>
    </source>
</evidence>
<feature type="region of interest" description="Disordered" evidence="5">
    <location>
        <begin position="460"/>
        <end position="489"/>
    </location>
</feature>
<evidence type="ECO:0000259" key="7">
    <source>
        <dbReference type="SMART" id="SM00409"/>
    </source>
</evidence>
<dbReference type="InterPro" id="IPR036179">
    <property type="entry name" value="Ig-like_dom_sf"/>
</dbReference>
<dbReference type="AlphaFoldDB" id="A0A8C6I266"/>
<comment type="subcellular location">
    <subcellularLocation>
        <location evidence="1">Cell membrane</location>
        <topology evidence="1">Single-pass membrane protein</topology>
    </subcellularLocation>
</comment>
<feature type="compositionally biased region" description="Low complexity" evidence="5">
    <location>
        <begin position="296"/>
        <end position="308"/>
    </location>
</feature>
<evidence type="ECO:0000313" key="9">
    <source>
        <dbReference type="Proteomes" id="UP000694415"/>
    </source>
</evidence>
<dbReference type="InterPro" id="IPR003599">
    <property type="entry name" value="Ig_sub"/>
</dbReference>
<dbReference type="Proteomes" id="UP000694415">
    <property type="component" value="Unplaced"/>
</dbReference>
<feature type="region of interest" description="Disordered" evidence="5">
    <location>
        <begin position="289"/>
        <end position="414"/>
    </location>
</feature>
<name>A0A8C6I266_MUSSI</name>
<evidence type="ECO:0000256" key="2">
    <source>
        <dbReference type="ARBA" id="ARBA00022692"/>
    </source>
</evidence>
<organism evidence="8 9">
    <name type="scientific">Mus spicilegus</name>
    <name type="common">Mound-building mouse</name>
    <dbReference type="NCBI Taxonomy" id="10103"/>
    <lineage>
        <taxon>Eukaryota</taxon>
        <taxon>Metazoa</taxon>
        <taxon>Chordata</taxon>
        <taxon>Craniata</taxon>
        <taxon>Vertebrata</taxon>
        <taxon>Euteleostomi</taxon>
        <taxon>Mammalia</taxon>
        <taxon>Eutheria</taxon>
        <taxon>Euarchontoglires</taxon>
        <taxon>Glires</taxon>
        <taxon>Rodentia</taxon>
        <taxon>Myomorpha</taxon>
        <taxon>Muroidea</taxon>
        <taxon>Muridae</taxon>
        <taxon>Murinae</taxon>
        <taxon>Mus</taxon>
        <taxon>Mus</taxon>
    </lineage>
</organism>
<evidence type="ECO:0000256" key="1">
    <source>
        <dbReference type="ARBA" id="ARBA00004162"/>
    </source>
</evidence>
<dbReference type="CDD" id="cd05716">
    <property type="entry name" value="IgV_pIgR_like"/>
    <property type="match status" value="1"/>
</dbReference>
<dbReference type="GeneTree" id="ENSGT00950000182977"/>
<evidence type="ECO:0000256" key="5">
    <source>
        <dbReference type="SAM" id="MobiDB-lite"/>
    </source>
</evidence>
<dbReference type="GO" id="GO:0005886">
    <property type="term" value="C:plasma membrane"/>
    <property type="evidence" value="ECO:0007669"/>
    <property type="project" value="UniProtKB-SubCell"/>
</dbReference>
<dbReference type="Gene3D" id="2.60.40.10">
    <property type="entry name" value="Immunoglobulins"/>
    <property type="match status" value="1"/>
</dbReference>
<dbReference type="PANTHER" id="PTHR11860:SF49">
    <property type="entry name" value="HIGH AFFINITY IMMUNOGLOBULIN ALPHA AND IMMUNOGLOBULIN MU FC RECEPTOR"/>
    <property type="match status" value="1"/>
</dbReference>
<dbReference type="GO" id="GO:0004888">
    <property type="term" value="F:transmembrane signaling receptor activity"/>
    <property type="evidence" value="ECO:0007669"/>
    <property type="project" value="Ensembl"/>
</dbReference>
<feature type="transmembrane region" description="Helical" evidence="6">
    <location>
        <begin position="511"/>
        <end position="530"/>
    </location>
</feature>
<feature type="compositionally biased region" description="Polar residues" evidence="5">
    <location>
        <begin position="568"/>
        <end position="583"/>
    </location>
</feature>
<protein>
    <submittedName>
        <fullName evidence="8">Fc receptor, IgA, IgM, high affinity</fullName>
    </submittedName>
</protein>
<dbReference type="PANTHER" id="PTHR11860">
    <property type="entry name" value="POLYMERIC-IMMUNOGLOBULIN RECEPTOR"/>
    <property type="match status" value="1"/>
</dbReference>
<feature type="compositionally biased region" description="Polar residues" evidence="5">
    <location>
        <begin position="468"/>
        <end position="484"/>
    </location>
</feature>
<proteinExistence type="predicted"/>
<dbReference type="InterPro" id="IPR050671">
    <property type="entry name" value="CD300_family_receptors"/>
</dbReference>
<feature type="compositionally biased region" description="Polar residues" evidence="5">
    <location>
        <begin position="346"/>
        <end position="364"/>
    </location>
</feature>
<dbReference type="InterPro" id="IPR013783">
    <property type="entry name" value="Ig-like_fold"/>
</dbReference>
<keyword evidence="3 6" id="KW-1133">Transmembrane helix</keyword>
<dbReference type="SUPFAM" id="SSF48726">
    <property type="entry name" value="Immunoglobulin"/>
    <property type="match status" value="1"/>
</dbReference>
<dbReference type="SMART" id="SM00409">
    <property type="entry name" value="IG"/>
    <property type="match status" value="1"/>
</dbReference>
<dbReference type="Pfam" id="PF07686">
    <property type="entry name" value="V-set"/>
    <property type="match status" value="1"/>
</dbReference>
<keyword evidence="4 6" id="KW-0472">Membrane</keyword>
<feature type="domain" description="Immunoglobulin" evidence="7">
    <location>
        <begin position="142"/>
        <end position="246"/>
    </location>
</feature>
<accession>A0A8C6I266</accession>
<evidence type="ECO:0000313" key="8">
    <source>
        <dbReference type="Ensembl" id="ENSMSIP00000029817.1"/>
    </source>
</evidence>
<keyword evidence="2 6" id="KW-0812">Transmembrane</keyword>
<dbReference type="GO" id="GO:0019862">
    <property type="term" value="F:IgA binding"/>
    <property type="evidence" value="ECO:0007669"/>
    <property type="project" value="Ensembl"/>
</dbReference>
<evidence type="ECO:0000256" key="4">
    <source>
        <dbReference type="ARBA" id="ARBA00023136"/>
    </source>
</evidence>
<evidence type="ECO:0000256" key="3">
    <source>
        <dbReference type="ARBA" id="ARBA00022989"/>
    </source>
</evidence>
<sequence>MDQGAPAKPSEQKHLTCQDRQFPGPAFRVELPSYWSKLRVHSQSAEPWTPDHSLQLLTSLPLASCLWLQVPSLRTRWEILLLLCLLHGSSMTPPHRRSHSRWLQAGSPQFRTHLYTVEAHTAPTPLCCWKNSLSGTNALRGPRLVTGNTGGAVTIHCHYAPSSVNRHQRKYWCRLGSPLWICHTVVSTNQYTHPNYRGRAALTDVPQSGLFVVRLLRLSLGDVGLYRCGIGDRNDMLFFSVNLTVSAGPSNTTYVAAPASGEPTTASPGAASSAGNGWTSGVTQILEGSGSEWDRTAPTTGTSKTTSSVNGRQTLRTARTMVPGTGSREEGSIKAAVPTPEGLSPKSRSMSSTTQGVWLWNTRNSVTTSVTTSEGRRQGTTPETDGPRDETDVSVSPEAPRKTTGTTRPSALISEHVTWETLQDKTEVSKQQMLHSLEELSPAPSAQTLNATCLEVASEEGRSIDGSLENTTEESSPPTPSQLSVAGPVWVSGKGPSMKSALMEGESHTRILTPVSTVLALLLIAALILLKRSLGRQRTSQKKERVPRITLIQMTHFLPDKLPDEGKNFQQSDLLPPQASLTVLENDPRP</sequence>
<reference evidence="8" key="2">
    <citation type="submission" date="2025-09" db="UniProtKB">
        <authorList>
            <consortium name="Ensembl"/>
        </authorList>
    </citation>
    <scope>IDENTIFICATION</scope>
</reference>
<dbReference type="Ensembl" id="ENSMSIT00000037571.1">
    <property type="protein sequence ID" value="ENSMSIP00000029817.1"/>
    <property type="gene ID" value="ENSMSIG00000025013.1"/>
</dbReference>
<reference evidence="8" key="1">
    <citation type="submission" date="2025-08" db="UniProtKB">
        <authorList>
            <consortium name="Ensembl"/>
        </authorList>
    </citation>
    <scope>IDENTIFICATION</scope>
</reference>
<keyword evidence="9" id="KW-1185">Reference proteome</keyword>
<feature type="region of interest" description="Disordered" evidence="5">
    <location>
        <begin position="560"/>
        <end position="590"/>
    </location>
</feature>
<dbReference type="GO" id="GO:0001791">
    <property type="term" value="F:IgM binding"/>
    <property type="evidence" value="ECO:0007669"/>
    <property type="project" value="Ensembl"/>
</dbReference>